<gene>
    <name evidence="1" type="ORF">OP10G_0766</name>
</gene>
<protein>
    <submittedName>
        <fullName evidence="1">Uncharacterized protein</fullName>
    </submittedName>
</protein>
<dbReference type="KEGG" id="fgi:OP10G_0766"/>
<keyword evidence="2" id="KW-1185">Reference proteome</keyword>
<dbReference type="EMBL" id="CP007139">
    <property type="protein sequence ID" value="AIE84134.1"/>
    <property type="molecule type" value="Genomic_DNA"/>
</dbReference>
<dbReference type="Proteomes" id="UP000027982">
    <property type="component" value="Chromosome"/>
</dbReference>
<dbReference type="AlphaFoldDB" id="A0A068NRB8"/>
<reference evidence="1 2" key="1">
    <citation type="journal article" date="2014" name="PLoS ONE">
        <title>The first complete genome sequence of the class fimbriimonadia in the phylum armatimonadetes.</title>
        <authorList>
            <person name="Hu Z.Y."/>
            <person name="Wang Y.Z."/>
            <person name="Im W.T."/>
            <person name="Wang S.Y."/>
            <person name="Zhao G.P."/>
            <person name="Zheng H.J."/>
            <person name="Quan Z.X."/>
        </authorList>
    </citation>
    <scope>NUCLEOTIDE SEQUENCE [LARGE SCALE GENOMIC DNA]</scope>
    <source>
        <strain evidence="1">Gsoil 348</strain>
    </source>
</reference>
<organism evidence="1 2">
    <name type="scientific">Fimbriimonas ginsengisoli Gsoil 348</name>
    <dbReference type="NCBI Taxonomy" id="661478"/>
    <lineage>
        <taxon>Bacteria</taxon>
        <taxon>Bacillati</taxon>
        <taxon>Armatimonadota</taxon>
        <taxon>Fimbriimonadia</taxon>
        <taxon>Fimbriimonadales</taxon>
        <taxon>Fimbriimonadaceae</taxon>
        <taxon>Fimbriimonas</taxon>
    </lineage>
</organism>
<accession>A0A068NRB8</accession>
<dbReference type="HOGENOM" id="CLU_650122_0_0_0"/>
<proteinExistence type="predicted"/>
<evidence type="ECO:0000313" key="1">
    <source>
        <dbReference type="EMBL" id="AIE84134.1"/>
    </source>
</evidence>
<sequence>MRRRARFVLLGSLSCVLVVWLWVTSRHVLLSDAEIDRAIPPELRWSPPSQSESDAVSALTELNREIGGRPIFEPKKFFLSAFFNEPIPYAYASIAASDDLPEKVERLCDLGPPGEGEVFKGDVSTRFSALFHAFWRRVELLPKREPRSVWSSVRALARLTRNSVLYRGSANQYLTDFASNAQQSLGVILRAVDAQMLSPRQLAELDRILPTDEQIIAAGRARAAFDYQLTTVNLLRPPAVEALLRAPEPQASGDPRYMTGRLNVPATLRREATLIERYMESLGRPESARSQKRSSIEAERFRFLGSRPFPDDDEATAVVLARDLFFRIRARAEPNARGWYVGIPSFERWLDAAFLEREIFAVAHAKLRVKAGLGAPLPLDPADGKPLRTDPQRRWVLSAGRSGPRLSTEPPLVHAPGLVESYR</sequence>
<evidence type="ECO:0000313" key="2">
    <source>
        <dbReference type="Proteomes" id="UP000027982"/>
    </source>
</evidence>
<name>A0A068NRB8_FIMGI</name>